<dbReference type="RefSeq" id="WP_377339615.1">
    <property type="nucleotide sequence ID" value="NZ_JALBWS010000014.1"/>
</dbReference>
<sequence length="270" mass="30348">MLSAVIKPALDLCRDGIAAWKKRRNPARAQAQRLLDAFAAHGVAGVQIPRLLPEALALPNADFADPDELRTKLTPRLLDWAADTLALRRGWLDGVDSERHHRVQGYKHPSIYRDWLRQRQELFPDVDRIIHVFVASKEPLGPQSTGSLCVAYGERFDTLDTQELSRYWLLSDHWRLDHSPCTVNLMALCAIATDLGIMVIGHVATREALVRLDDGQLFVPQVLALDTHRWFPADLIDTPPGQDSAWRQTLWADAQELLRSGHALGPNRSA</sequence>
<dbReference type="Proteomes" id="UP001596018">
    <property type="component" value="Unassembled WGS sequence"/>
</dbReference>
<evidence type="ECO:0000313" key="1">
    <source>
        <dbReference type="EMBL" id="MFC5439932.1"/>
    </source>
</evidence>
<evidence type="ECO:0000313" key="2">
    <source>
        <dbReference type="Proteomes" id="UP001596018"/>
    </source>
</evidence>
<proteinExistence type="predicted"/>
<organism evidence="1 2">
    <name type="scientific">Rhodanobacter ginsenosidimutans</name>
    <dbReference type="NCBI Taxonomy" id="490571"/>
    <lineage>
        <taxon>Bacteria</taxon>
        <taxon>Pseudomonadati</taxon>
        <taxon>Pseudomonadota</taxon>
        <taxon>Gammaproteobacteria</taxon>
        <taxon>Lysobacterales</taxon>
        <taxon>Rhodanobacteraceae</taxon>
        <taxon>Rhodanobacter</taxon>
    </lineage>
</organism>
<gene>
    <name evidence="1" type="ORF">ACFPK0_07905</name>
</gene>
<name>A0ABW0JVQ1_9GAMM</name>
<comment type="caution">
    <text evidence="1">The sequence shown here is derived from an EMBL/GenBank/DDBJ whole genome shotgun (WGS) entry which is preliminary data.</text>
</comment>
<dbReference type="EMBL" id="JBHSMM010000001">
    <property type="protein sequence ID" value="MFC5439932.1"/>
    <property type="molecule type" value="Genomic_DNA"/>
</dbReference>
<protein>
    <recommendedName>
        <fullName evidence="3">Nitroreductase domain-containing protein</fullName>
    </recommendedName>
</protein>
<reference evidence="2" key="1">
    <citation type="journal article" date="2019" name="Int. J. Syst. Evol. Microbiol.">
        <title>The Global Catalogue of Microorganisms (GCM) 10K type strain sequencing project: providing services to taxonomists for standard genome sequencing and annotation.</title>
        <authorList>
            <consortium name="The Broad Institute Genomics Platform"/>
            <consortium name="The Broad Institute Genome Sequencing Center for Infectious Disease"/>
            <person name="Wu L."/>
            <person name="Ma J."/>
        </authorList>
    </citation>
    <scope>NUCLEOTIDE SEQUENCE [LARGE SCALE GENOMIC DNA]</scope>
    <source>
        <strain evidence="2">KACC 12822</strain>
    </source>
</reference>
<keyword evidence="2" id="KW-1185">Reference proteome</keyword>
<accession>A0ABW0JVQ1</accession>
<evidence type="ECO:0008006" key="3">
    <source>
        <dbReference type="Google" id="ProtNLM"/>
    </source>
</evidence>